<dbReference type="Proteomes" id="UP000003560">
    <property type="component" value="Unassembled WGS sequence"/>
</dbReference>
<evidence type="ECO:0000313" key="3">
    <source>
        <dbReference type="Proteomes" id="UP000003560"/>
    </source>
</evidence>
<evidence type="ECO:0000313" key="2">
    <source>
        <dbReference type="EMBL" id="EEA91678.1"/>
    </source>
</evidence>
<evidence type="ECO:0000256" key="1">
    <source>
        <dbReference type="SAM" id="MobiDB-lite"/>
    </source>
</evidence>
<keyword evidence="3" id="KW-1185">Reference proteome</keyword>
<reference evidence="2 3" key="1">
    <citation type="submission" date="2008-10" db="EMBL/GenBank/DDBJ databases">
        <title>Draft genome sequence of Collinsella stercoris (DSM 13279).</title>
        <authorList>
            <person name="Sudarsanam P."/>
            <person name="Ley R."/>
            <person name="Guruge J."/>
            <person name="Turnbaugh P.J."/>
            <person name="Mahowald M."/>
            <person name="Liep D."/>
            <person name="Gordon J."/>
        </authorList>
    </citation>
    <scope>NUCLEOTIDE SEQUENCE [LARGE SCALE GENOMIC DNA]</scope>
    <source>
        <strain evidence="2 3">DSM 13279</strain>
    </source>
</reference>
<dbReference type="STRING" id="445975.COLSTE_00099"/>
<comment type="caution">
    <text evidence="2">The sequence shown here is derived from an EMBL/GenBank/DDBJ whole genome shotgun (WGS) entry which is preliminary data.</text>
</comment>
<proteinExistence type="predicted"/>
<dbReference type="EMBL" id="ABXJ01000009">
    <property type="protein sequence ID" value="EEA91678.1"/>
    <property type="molecule type" value="Genomic_DNA"/>
</dbReference>
<dbReference type="AlphaFoldDB" id="B6G7Q9"/>
<dbReference type="HOGENOM" id="CLU_3116748_0_0_11"/>
<organism evidence="2 3">
    <name type="scientific">Collinsella stercoris DSM 13279</name>
    <dbReference type="NCBI Taxonomy" id="445975"/>
    <lineage>
        <taxon>Bacteria</taxon>
        <taxon>Bacillati</taxon>
        <taxon>Actinomycetota</taxon>
        <taxon>Coriobacteriia</taxon>
        <taxon>Coriobacteriales</taxon>
        <taxon>Coriobacteriaceae</taxon>
        <taxon>Collinsella</taxon>
    </lineage>
</organism>
<sequence>MLRSCDLGGRATGPRGTAGLVEQPDRRGTAGLVEQPDRRGTAGLVEQPDR</sequence>
<accession>B6G7Q9</accession>
<gene>
    <name evidence="2" type="ORF">COLSTE_00099</name>
</gene>
<protein>
    <submittedName>
        <fullName evidence="2">Uncharacterized protein</fullName>
    </submittedName>
</protein>
<name>B6G7Q9_9ACTN</name>
<reference evidence="2 3" key="2">
    <citation type="submission" date="2008-10" db="EMBL/GenBank/DDBJ databases">
        <authorList>
            <person name="Fulton L."/>
            <person name="Clifton S."/>
            <person name="Fulton B."/>
            <person name="Xu J."/>
            <person name="Minx P."/>
            <person name="Pepin K.H."/>
            <person name="Johnson M."/>
            <person name="Thiruvilangam P."/>
            <person name="Bhonagiri V."/>
            <person name="Nash W.E."/>
            <person name="Mardis E.R."/>
            <person name="Wilson R.K."/>
        </authorList>
    </citation>
    <scope>NUCLEOTIDE SEQUENCE [LARGE SCALE GENOMIC DNA]</scope>
    <source>
        <strain evidence="2 3">DSM 13279</strain>
    </source>
</reference>
<feature type="compositionally biased region" description="Low complexity" evidence="1">
    <location>
        <begin position="7"/>
        <end position="20"/>
    </location>
</feature>
<feature type="region of interest" description="Disordered" evidence="1">
    <location>
        <begin position="1"/>
        <end position="50"/>
    </location>
</feature>